<evidence type="ECO:0000256" key="4">
    <source>
        <dbReference type="ARBA" id="ARBA00011738"/>
    </source>
</evidence>
<dbReference type="PANTHER" id="PTHR46417">
    <property type="entry name" value="TRNA (GUANINE-N(1)-)-METHYLTRANSFERASE"/>
    <property type="match status" value="1"/>
</dbReference>
<dbReference type="AlphaFoldDB" id="D4LFB8"/>
<keyword evidence="7 15" id="KW-0963">Cytoplasm</keyword>
<evidence type="ECO:0000256" key="15">
    <source>
        <dbReference type="HAMAP-Rule" id="MF_00605"/>
    </source>
</evidence>
<feature type="binding site" evidence="15 16">
    <location>
        <position position="113"/>
    </location>
    <ligand>
        <name>S-adenosyl-L-methionine</name>
        <dbReference type="ChEBI" id="CHEBI:59789"/>
    </ligand>
</feature>
<gene>
    <name evidence="15" type="primary">trmD</name>
    <name evidence="19" type="ordered locus">RUM_23210</name>
</gene>
<dbReference type="GeneID" id="83156967"/>
<comment type="subunit">
    <text evidence="4 15 17">Homodimer.</text>
</comment>
<evidence type="ECO:0000256" key="3">
    <source>
        <dbReference type="ARBA" id="ARBA00007630"/>
    </source>
</evidence>
<dbReference type="FunFam" id="3.40.1280.10:FF:000001">
    <property type="entry name" value="tRNA (guanine-N(1)-)-methyltransferase"/>
    <property type="match status" value="1"/>
</dbReference>
<protein>
    <recommendedName>
        <fullName evidence="6 15">tRNA (guanine-N(1)-)-methyltransferase</fullName>
        <ecNumber evidence="5 15">2.1.1.228</ecNumber>
    </recommendedName>
    <alternativeName>
        <fullName evidence="12 15">M1G-methyltransferase</fullName>
    </alternativeName>
    <alternativeName>
        <fullName evidence="13 15">tRNA [GM37] methyltransferase</fullName>
    </alternativeName>
</protein>
<dbReference type="STRING" id="213810.RUM_23210"/>
<keyword evidence="20" id="KW-1185">Reference proteome</keyword>
<evidence type="ECO:0000313" key="20">
    <source>
        <dbReference type="Proteomes" id="UP000007054"/>
    </source>
</evidence>
<dbReference type="NCBIfam" id="NF000648">
    <property type="entry name" value="PRK00026.1"/>
    <property type="match status" value="1"/>
</dbReference>
<organism evidence="19 20">
    <name type="scientific">Ruminococcus champanellensis (strain DSM 18848 / JCM 17042 / KCTC 15320 / 18P13)</name>
    <dbReference type="NCBI Taxonomy" id="213810"/>
    <lineage>
        <taxon>Bacteria</taxon>
        <taxon>Bacillati</taxon>
        <taxon>Bacillota</taxon>
        <taxon>Clostridia</taxon>
        <taxon>Eubacteriales</taxon>
        <taxon>Oscillospiraceae</taxon>
        <taxon>Ruminococcus</taxon>
    </lineage>
</organism>
<keyword evidence="10 15" id="KW-0949">S-adenosyl-L-methionine</keyword>
<dbReference type="InterPro" id="IPR002649">
    <property type="entry name" value="tRNA_m1G_MeTrfase_TrmD"/>
</dbReference>
<dbReference type="Gene3D" id="1.10.1270.20">
    <property type="entry name" value="tRNA(m1g37)methyltransferase, domain 2"/>
    <property type="match status" value="1"/>
</dbReference>
<dbReference type="GO" id="GO:0052906">
    <property type="term" value="F:tRNA (guanine(37)-N1)-methyltransferase activity"/>
    <property type="evidence" value="ECO:0007669"/>
    <property type="project" value="UniProtKB-UniRule"/>
</dbReference>
<evidence type="ECO:0000256" key="14">
    <source>
        <dbReference type="ARBA" id="ARBA00047783"/>
    </source>
</evidence>
<evidence type="ECO:0000259" key="18">
    <source>
        <dbReference type="Pfam" id="PF01746"/>
    </source>
</evidence>
<dbReference type="NCBIfam" id="TIGR00088">
    <property type="entry name" value="trmD"/>
    <property type="match status" value="1"/>
</dbReference>
<keyword evidence="9 15" id="KW-0808">Transferase</keyword>
<evidence type="ECO:0000256" key="10">
    <source>
        <dbReference type="ARBA" id="ARBA00022691"/>
    </source>
</evidence>
<evidence type="ECO:0000256" key="13">
    <source>
        <dbReference type="ARBA" id="ARBA00033392"/>
    </source>
</evidence>
<evidence type="ECO:0000256" key="1">
    <source>
        <dbReference type="ARBA" id="ARBA00002634"/>
    </source>
</evidence>
<dbReference type="InterPro" id="IPR029028">
    <property type="entry name" value="Alpha/beta_knot_MTases"/>
</dbReference>
<keyword evidence="11 15" id="KW-0819">tRNA processing</keyword>
<dbReference type="RefSeq" id="WP_015559219.1">
    <property type="nucleotide sequence ID" value="NC_021039.1"/>
</dbReference>
<dbReference type="EC" id="2.1.1.228" evidence="5 15"/>
<dbReference type="CDD" id="cd18080">
    <property type="entry name" value="TrmD-like"/>
    <property type="match status" value="1"/>
</dbReference>
<keyword evidence="8 15" id="KW-0489">Methyltransferase</keyword>
<dbReference type="HAMAP" id="MF_00605">
    <property type="entry name" value="TrmD"/>
    <property type="match status" value="1"/>
</dbReference>
<dbReference type="GO" id="GO:0002939">
    <property type="term" value="P:tRNA N1-guanine methylation"/>
    <property type="evidence" value="ECO:0007669"/>
    <property type="project" value="TreeGrafter"/>
</dbReference>
<reference evidence="19" key="1">
    <citation type="submission" date="2010-03" db="EMBL/GenBank/DDBJ databases">
        <title>The genome sequence of Ruminococcus sp. 18P13.</title>
        <authorList>
            <consortium name="metaHIT consortium -- http://www.metahit.eu/"/>
            <person name="Pajon A."/>
            <person name="Turner K."/>
            <person name="Parkhill J."/>
            <person name="Bernalier A."/>
        </authorList>
    </citation>
    <scope>NUCLEOTIDE SEQUENCE [LARGE SCALE GENOMIC DNA]</scope>
    <source>
        <strain evidence="19">Type strain: 18P13</strain>
    </source>
</reference>
<proteinExistence type="inferred from homology"/>
<evidence type="ECO:0000256" key="7">
    <source>
        <dbReference type="ARBA" id="ARBA00022490"/>
    </source>
</evidence>
<evidence type="ECO:0000256" key="12">
    <source>
        <dbReference type="ARBA" id="ARBA00029736"/>
    </source>
</evidence>
<dbReference type="PANTHER" id="PTHR46417:SF1">
    <property type="entry name" value="TRNA (GUANINE-N(1)-)-METHYLTRANSFERASE"/>
    <property type="match status" value="1"/>
</dbReference>
<dbReference type="HOGENOM" id="CLU_047363_0_1_9"/>
<name>D4LFB8_RUMC1</name>
<dbReference type="PIRSF" id="PIRSF000386">
    <property type="entry name" value="tRNA_mtase"/>
    <property type="match status" value="1"/>
</dbReference>
<accession>D4LFB8</accession>
<evidence type="ECO:0000256" key="5">
    <source>
        <dbReference type="ARBA" id="ARBA00012807"/>
    </source>
</evidence>
<evidence type="ECO:0000313" key="19">
    <source>
        <dbReference type="EMBL" id="CBL18313.1"/>
    </source>
</evidence>
<dbReference type="SUPFAM" id="SSF75217">
    <property type="entry name" value="alpha/beta knot"/>
    <property type="match status" value="1"/>
</dbReference>
<dbReference type="KEGG" id="rch:RUM_23210"/>
<dbReference type="InterPro" id="IPR023148">
    <property type="entry name" value="tRNA_m1G_MeTrfase_C_sf"/>
</dbReference>
<evidence type="ECO:0000256" key="17">
    <source>
        <dbReference type="RuleBase" id="RU003464"/>
    </source>
</evidence>
<feature type="binding site" evidence="15 16">
    <location>
        <begin position="133"/>
        <end position="138"/>
    </location>
    <ligand>
        <name>S-adenosyl-L-methionine</name>
        <dbReference type="ChEBI" id="CHEBI:59789"/>
    </ligand>
</feature>
<evidence type="ECO:0000256" key="6">
    <source>
        <dbReference type="ARBA" id="ARBA00014679"/>
    </source>
</evidence>
<evidence type="ECO:0000256" key="9">
    <source>
        <dbReference type="ARBA" id="ARBA00022679"/>
    </source>
</evidence>
<dbReference type="InterPro" id="IPR016009">
    <property type="entry name" value="tRNA_MeTrfase_TRMD/TRM10"/>
</dbReference>
<dbReference type="GO" id="GO:0005829">
    <property type="term" value="C:cytosol"/>
    <property type="evidence" value="ECO:0007669"/>
    <property type="project" value="TreeGrafter"/>
</dbReference>
<reference evidence="19" key="2">
    <citation type="submission" date="2010-03" db="EMBL/GenBank/DDBJ databases">
        <authorList>
            <person name="Pajon A."/>
        </authorList>
    </citation>
    <scope>NUCLEOTIDE SEQUENCE</scope>
    <source>
        <strain evidence="19">Type strain: 18P13</strain>
    </source>
</reference>
<dbReference type="EMBL" id="FP929052">
    <property type="protein sequence ID" value="CBL18313.1"/>
    <property type="molecule type" value="Genomic_DNA"/>
</dbReference>
<evidence type="ECO:0000256" key="11">
    <source>
        <dbReference type="ARBA" id="ARBA00022694"/>
    </source>
</evidence>
<dbReference type="BioCyc" id="RCHA213810:RUM_RS11285-MONOMER"/>
<feature type="domain" description="tRNA methyltransferase TRMD/TRM10-type" evidence="18">
    <location>
        <begin position="1"/>
        <end position="225"/>
    </location>
</feature>
<sequence>MRIDIATLFPELCEAVLSESILGRARASGAIEIHCHQIRDFAGNKHNRVDDVPYGGGMGMVMQAKPIYDCYQAVCAQLPRKPHTIYMSPKGTVFSQQKAISLCEYPYIFLLCGHYEGVDQRVLDKIVDEEISIGDYVLTGGELPALVVADAIARMCPGVLPSEECFQEESHYGGLLEYPHYTRPEVWEGEAVPPVLLSGHHKHIADWRFAQSLAVTEQRRPDLYQAYMEAHPPAPPKQKRKRK</sequence>
<comment type="subcellular location">
    <subcellularLocation>
        <location evidence="2 15 17">Cytoplasm</location>
    </subcellularLocation>
</comment>
<comment type="similarity">
    <text evidence="3 15 17">Belongs to the RNA methyltransferase TrmD family.</text>
</comment>
<dbReference type="PATRIC" id="fig|213810.4.peg.2209"/>
<evidence type="ECO:0000256" key="16">
    <source>
        <dbReference type="PIRSR" id="PIRSR000386-1"/>
    </source>
</evidence>
<dbReference type="InterPro" id="IPR029026">
    <property type="entry name" value="tRNA_m1G_MTases_N"/>
</dbReference>
<dbReference type="Gene3D" id="3.40.1280.10">
    <property type="match status" value="1"/>
</dbReference>
<comment type="catalytic activity">
    <reaction evidence="14 15 17">
        <text>guanosine(37) in tRNA + S-adenosyl-L-methionine = N(1)-methylguanosine(37) in tRNA + S-adenosyl-L-homocysteine + H(+)</text>
        <dbReference type="Rhea" id="RHEA:36899"/>
        <dbReference type="Rhea" id="RHEA-COMP:10145"/>
        <dbReference type="Rhea" id="RHEA-COMP:10147"/>
        <dbReference type="ChEBI" id="CHEBI:15378"/>
        <dbReference type="ChEBI" id="CHEBI:57856"/>
        <dbReference type="ChEBI" id="CHEBI:59789"/>
        <dbReference type="ChEBI" id="CHEBI:73542"/>
        <dbReference type="ChEBI" id="CHEBI:74269"/>
        <dbReference type="EC" id="2.1.1.228"/>
    </reaction>
</comment>
<dbReference type="Pfam" id="PF01746">
    <property type="entry name" value="tRNA_m1G_MT"/>
    <property type="match status" value="1"/>
</dbReference>
<evidence type="ECO:0000256" key="8">
    <source>
        <dbReference type="ARBA" id="ARBA00022603"/>
    </source>
</evidence>
<dbReference type="Proteomes" id="UP000007054">
    <property type="component" value="Chromosome"/>
</dbReference>
<comment type="function">
    <text evidence="1 15 17">Specifically methylates guanosine-37 in various tRNAs.</text>
</comment>
<evidence type="ECO:0000256" key="2">
    <source>
        <dbReference type="ARBA" id="ARBA00004496"/>
    </source>
</evidence>